<accession>A0ABP1RB06</accession>
<comment type="caution">
    <text evidence="10">The sequence shown here is derived from an EMBL/GenBank/DDBJ whole genome shotgun (WGS) entry which is preliminary data.</text>
</comment>
<evidence type="ECO:0000256" key="4">
    <source>
        <dbReference type="ARBA" id="ARBA00022837"/>
    </source>
</evidence>
<dbReference type="InterPro" id="IPR050971">
    <property type="entry name" value="Cadherin-domain_protein"/>
</dbReference>
<evidence type="ECO:0008006" key="12">
    <source>
        <dbReference type="Google" id="ProtNLM"/>
    </source>
</evidence>
<evidence type="ECO:0000256" key="8">
    <source>
        <dbReference type="SAM" id="Phobius"/>
    </source>
</evidence>
<dbReference type="PANTHER" id="PTHR24025">
    <property type="entry name" value="DESMOGLEIN FAMILY MEMBER"/>
    <property type="match status" value="1"/>
</dbReference>
<keyword evidence="4" id="KW-0106">Calcium</keyword>
<keyword evidence="3" id="KW-0677">Repeat</keyword>
<evidence type="ECO:0000256" key="5">
    <source>
        <dbReference type="ARBA" id="ARBA00022889"/>
    </source>
</evidence>
<comment type="subcellular location">
    <subcellularLocation>
        <location evidence="1">Membrane</location>
    </subcellularLocation>
</comment>
<dbReference type="EMBL" id="CAXLJM020000068">
    <property type="protein sequence ID" value="CAL8124250.1"/>
    <property type="molecule type" value="Genomic_DNA"/>
</dbReference>
<feature type="chain" id="PRO_5046694579" description="Cadherin domain-containing protein" evidence="9">
    <location>
        <begin position="20"/>
        <end position="524"/>
    </location>
</feature>
<feature type="transmembrane region" description="Helical" evidence="8">
    <location>
        <begin position="469"/>
        <end position="494"/>
    </location>
</feature>
<evidence type="ECO:0000313" key="10">
    <source>
        <dbReference type="EMBL" id="CAL8124250.1"/>
    </source>
</evidence>
<evidence type="ECO:0000256" key="6">
    <source>
        <dbReference type="ARBA" id="ARBA00022989"/>
    </source>
</evidence>
<keyword evidence="5" id="KW-0130">Cell adhesion</keyword>
<name>A0ABP1RB06_9HEXA</name>
<keyword evidence="11" id="KW-1185">Reference proteome</keyword>
<evidence type="ECO:0000256" key="3">
    <source>
        <dbReference type="ARBA" id="ARBA00022737"/>
    </source>
</evidence>
<reference evidence="10 11" key="1">
    <citation type="submission" date="2024-08" db="EMBL/GenBank/DDBJ databases">
        <authorList>
            <person name="Cucini C."/>
            <person name="Frati F."/>
        </authorList>
    </citation>
    <scope>NUCLEOTIDE SEQUENCE [LARGE SCALE GENOMIC DNA]</scope>
</reference>
<evidence type="ECO:0000256" key="2">
    <source>
        <dbReference type="ARBA" id="ARBA00022692"/>
    </source>
</evidence>
<evidence type="ECO:0000256" key="7">
    <source>
        <dbReference type="ARBA" id="ARBA00023136"/>
    </source>
</evidence>
<feature type="signal peptide" evidence="9">
    <location>
        <begin position="1"/>
        <end position="19"/>
    </location>
</feature>
<keyword evidence="7 8" id="KW-0472">Membrane</keyword>
<evidence type="ECO:0000313" key="11">
    <source>
        <dbReference type="Proteomes" id="UP001642540"/>
    </source>
</evidence>
<protein>
    <recommendedName>
        <fullName evidence="12">Cadherin domain-containing protein</fullName>
    </recommendedName>
</protein>
<evidence type="ECO:0000256" key="9">
    <source>
        <dbReference type="SAM" id="SignalP"/>
    </source>
</evidence>
<gene>
    <name evidence="10" type="ORF">ODALV1_LOCUS20533</name>
</gene>
<keyword evidence="6 8" id="KW-1133">Transmembrane helix</keyword>
<dbReference type="Proteomes" id="UP001642540">
    <property type="component" value="Unassembled WGS sequence"/>
</dbReference>
<sequence length="524" mass="58239">MLNCIKSISFTCILVMVQSVPRIQSKVTCPLGENGWINLTQVPDVKTGIFFNGTIYREAYVAGVRFGTSLRNILDASFYEFDYETTVIEFSTVQPNFTNVLDFDGISSIDGVEYDGLLIDLDDQDQTVIACSVHLTIEDTNNQPPIFNKESVNFTIPSDWNRQVPLNWYFDNEIVITDEDFNVSNAEVNLISSNQVNGSLQLLSDETSSHFTYNVHIHMIDVVAGTHTIIASDGVNYASLNVVIEVEEKNTHPPVFQNTGYYKTFESMPKIGDKVPVNISAVDPDYPGTDIIYSVASDFVDYINGDIIFTKTDDLVGQVKTVAVTATENIPNGKSTAVNLTLKFEYQNDPKFTMPFFEINLFEYPNEGHVIANLNSLSQAYPETLSYQLRNTEHQFIEIIDGEVLQFTQNVTQLTDLGRNDYTVFDVIAIVDGDSTRNSSATFVITFAACKSNTCNCEGNDCPISKTGLFIGLVFTSVLSAVSIVVAGYLIWGIRNTPTGFKRKFNTSIRSASIDNLSKPSITY</sequence>
<keyword evidence="9" id="KW-0732">Signal</keyword>
<proteinExistence type="predicted"/>
<evidence type="ECO:0000256" key="1">
    <source>
        <dbReference type="ARBA" id="ARBA00004370"/>
    </source>
</evidence>
<keyword evidence="2 8" id="KW-0812">Transmembrane</keyword>
<organism evidence="10 11">
    <name type="scientific">Orchesella dallaii</name>
    <dbReference type="NCBI Taxonomy" id="48710"/>
    <lineage>
        <taxon>Eukaryota</taxon>
        <taxon>Metazoa</taxon>
        <taxon>Ecdysozoa</taxon>
        <taxon>Arthropoda</taxon>
        <taxon>Hexapoda</taxon>
        <taxon>Collembola</taxon>
        <taxon>Entomobryomorpha</taxon>
        <taxon>Entomobryoidea</taxon>
        <taxon>Orchesellidae</taxon>
        <taxon>Orchesellinae</taxon>
        <taxon>Orchesella</taxon>
    </lineage>
</organism>
<dbReference type="PANTHER" id="PTHR24025:SF23">
    <property type="entry name" value="NEURAL-CADHERIN"/>
    <property type="match status" value="1"/>
</dbReference>